<name>D9PXY8_METTM</name>
<dbReference type="PaxDb" id="79929-MTBMA_c15070"/>
<dbReference type="PANTHER" id="PTHR43065:SF23">
    <property type="entry name" value="SENSOR HISTIDINE KINASE PDTAS"/>
    <property type="match status" value="1"/>
</dbReference>
<evidence type="ECO:0000256" key="4">
    <source>
        <dbReference type="ARBA" id="ARBA00022679"/>
    </source>
</evidence>
<dbReference type="KEGG" id="mmg:MTBMA_c15070"/>
<dbReference type="PROSITE" id="PS50109">
    <property type="entry name" value="HIS_KIN"/>
    <property type="match status" value="1"/>
</dbReference>
<dbReference type="Gene3D" id="3.30.565.10">
    <property type="entry name" value="Histidine kinase-like ATPase, C-terminal domain"/>
    <property type="match status" value="1"/>
</dbReference>
<evidence type="ECO:0000256" key="3">
    <source>
        <dbReference type="ARBA" id="ARBA00022553"/>
    </source>
</evidence>
<organism evidence="10 11">
    <name type="scientific">Methanothermobacter marburgensis (strain ATCC BAA-927 / DSM 2133 / JCM 14651 / NBRC 100331 / OCM 82 / Marburg)</name>
    <name type="common">Methanobacterium thermoautotrophicum</name>
    <dbReference type="NCBI Taxonomy" id="79929"/>
    <lineage>
        <taxon>Archaea</taxon>
        <taxon>Methanobacteriati</taxon>
        <taxon>Methanobacteriota</taxon>
        <taxon>Methanomada group</taxon>
        <taxon>Methanobacteria</taxon>
        <taxon>Methanobacteriales</taxon>
        <taxon>Methanobacteriaceae</taxon>
        <taxon>Methanothermobacter</taxon>
    </lineage>
</organism>
<evidence type="ECO:0000259" key="9">
    <source>
        <dbReference type="PROSITE" id="PS50109"/>
    </source>
</evidence>
<dbReference type="EMBL" id="CP001710">
    <property type="protein sequence ID" value="ADL59086.1"/>
    <property type="molecule type" value="Genomic_DNA"/>
</dbReference>
<accession>D9PXY8</accession>
<dbReference type="InterPro" id="IPR036890">
    <property type="entry name" value="HATPase_C_sf"/>
</dbReference>
<dbReference type="PATRIC" id="fig|79929.8.peg.1460"/>
<dbReference type="EC" id="2.7.13.3" evidence="2"/>
<dbReference type="GO" id="GO:0005524">
    <property type="term" value="F:ATP binding"/>
    <property type="evidence" value="ECO:0007669"/>
    <property type="project" value="UniProtKB-KW"/>
</dbReference>
<evidence type="ECO:0000256" key="5">
    <source>
        <dbReference type="ARBA" id="ARBA00022741"/>
    </source>
</evidence>
<dbReference type="STRING" id="79929.MTBMA_c15070"/>
<keyword evidence="8" id="KW-1133">Transmembrane helix</keyword>
<dbReference type="Pfam" id="PF07568">
    <property type="entry name" value="HisKA_2"/>
    <property type="match status" value="1"/>
</dbReference>
<sequence length="421" mass="47623">MTGLLLLFPTGLLLLPHFTDVPVSELTFSQKLLGPLKITVYMDPERDALRIALYYAIFSLLWILSSDHILYLIAKPPLLVQLSIIKGSLFILLTSLFLFAVLRLYLRSLSDKEKSLRISERKFRSLFMELPVGVVLMDADGKILESNPTILEIFRQPADNRFIGELHKDLAAFRKSQEFMIRQGGGWIRVLIRRIDGYFLGIFEDITDIKRSEETARRSLEANRTLLSELHHRVKNNLQIISSLINLQARGMDQDFCELMRALQLRIRAMALVHELLLSNPEASTVDFASYTERLLSYLRDMHSSGVQIEVDIVDVKFDIETAVPLGLILNELVSNSLRHAFDDGGTIRVSLEDTGNAFLLRVSDNGRGLPEGFSLKENAGLGLDLVGGLVRQLDGTLTFESAGGTSFMIEFREPRYPRRV</sequence>
<dbReference type="HOGENOM" id="CLU_053803_0_0_2"/>
<evidence type="ECO:0000256" key="6">
    <source>
        <dbReference type="ARBA" id="ARBA00022777"/>
    </source>
</evidence>
<dbReference type="InterPro" id="IPR011102">
    <property type="entry name" value="Sig_transdc_His_kinase_HWE"/>
</dbReference>
<dbReference type="Gene3D" id="3.30.450.20">
    <property type="entry name" value="PAS domain"/>
    <property type="match status" value="1"/>
</dbReference>
<dbReference type="SUPFAM" id="SSF55874">
    <property type="entry name" value="ATPase domain of HSP90 chaperone/DNA topoisomerase II/histidine kinase"/>
    <property type="match status" value="1"/>
</dbReference>
<feature type="transmembrane region" description="Helical" evidence="8">
    <location>
        <begin position="85"/>
        <end position="106"/>
    </location>
</feature>
<dbReference type="SUPFAM" id="SSF55785">
    <property type="entry name" value="PYP-like sensor domain (PAS domain)"/>
    <property type="match status" value="1"/>
</dbReference>
<evidence type="ECO:0000256" key="8">
    <source>
        <dbReference type="SAM" id="Phobius"/>
    </source>
</evidence>
<keyword evidence="6 10" id="KW-0418">Kinase</keyword>
<dbReference type="Proteomes" id="UP000000345">
    <property type="component" value="Chromosome"/>
</dbReference>
<dbReference type="PANTHER" id="PTHR43065">
    <property type="entry name" value="SENSOR HISTIDINE KINASE"/>
    <property type="match status" value="1"/>
</dbReference>
<proteinExistence type="predicted"/>
<dbReference type="GO" id="GO:0004673">
    <property type="term" value="F:protein histidine kinase activity"/>
    <property type="evidence" value="ECO:0007669"/>
    <property type="project" value="UniProtKB-EC"/>
</dbReference>
<feature type="transmembrane region" description="Helical" evidence="8">
    <location>
        <begin position="51"/>
        <end position="73"/>
    </location>
</feature>
<keyword evidence="8" id="KW-0812">Transmembrane</keyword>
<feature type="domain" description="Histidine kinase" evidence="9">
    <location>
        <begin position="229"/>
        <end position="416"/>
    </location>
</feature>
<keyword evidence="5" id="KW-0547">Nucleotide-binding</keyword>
<evidence type="ECO:0000256" key="1">
    <source>
        <dbReference type="ARBA" id="ARBA00000085"/>
    </source>
</evidence>
<dbReference type="SMART" id="SM00911">
    <property type="entry name" value="HWE_HK"/>
    <property type="match status" value="1"/>
</dbReference>
<dbReference type="AlphaFoldDB" id="D9PXY8"/>
<comment type="catalytic activity">
    <reaction evidence="1">
        <text>ATP + protein L-histidine = ADP + protein N-phospho-L-histidine.</text>
        <dbReference type="EC" id="2.7.13.3"/>
    </reaction>
</comment>
<dbReference type="InterPro" id="IPR011495">
    <property type="entry name" value="Sig_transdc_His_kin_sub2_dim/P"/>
</dbReference>
<dbReference type="InterPro" id="IPR035965">
    <property type="entry name" value="PAS-like_dom_sf"/>
</dbReference>
<evidence type="ECO:0000313" key="11">
    <source>
        <dbReference type="Proteomes" id="UP000000345"/>
    </source>
</evidence>
<keyword evidence="8" id="KW-0472">Membrane</keyword>
<dbReference type="SMART" id="SM00387">
    <property type="entry name" value="HATPase_c"/>
    <property type="match status" value="1"/>
</dbReference>
<gene>
    <name evidence="10" type="ordered locus">MTBMA_c15070</name>
</gene>
<keyword evidence="4" id="KW-0808">Transferase</keyword>
<evidence type="ECO:0000256" key="2">
    <source>
        <dbReference type="ARBA" id="ARBA00012438"/>
    </source>
</evidence>
<dbReference type="InterPro" id="IPR005467">
    <property type="entry name" value="His_kinase_dom"/>
</dbReference>
<keyword evidence="3" id="KW-0597">Phosphoprotein</keyword>
<protein>
    <recommendedName>
        <fullName evidence="2">histidine kinase</fullName>
        <ecNumber evidence="2">2.7.13.3</ecNumber>
    </recommendedName>
</protein>
<keyword evidence="11" id="KW-1185">Reference proteome</keyword>
<keyword evidence="7" id="KW-0067">ATP-binding</keyword>
<reference evidence="10 11" key="2">
    <citation type="journal article" date="2010" name="J. Bacteriol.">
        <title>Complete genome sequence of Methanothermobacter marburgensis, a methanoarchaeon model organism.</title>
        <authorList>
            <person name="Liesegang H."/>
            <person name="Kaster A.K."/>
            <person name="Wiezer A."/>
            <person name="Goenrich M."/>
            <person name="Wollherr A."/>
            <person name="Seedorf H."/>
            <person name="Gottschalk G."/>
            <person name="Thauer R.K."/>
        </authorList>
    </citation>
    <scope>NUCLEOTIDE SEQUENCE [LARGE SCALE GENOMIC DNA]</scope>
    <source>
        <strain evidence="11">ATCC BAA-927 / DSM 2133 / JCM 14651 / NBRC 100331 / OCM 82 / Marburg</strain>
    </source>
</reference>
<evidence type="ECO:0000256" key="7">
    <source>
        <dbReference type="ARBA" id="ARBA00022840"/>
    </source>
</evidence>
<evidence type="ECO:0000313" key="10">
    <source>
        <dbReference type="EMBL" id="ADL59086.1"/>
    </source>
</evidence>
<dbReference type="InterPro" id="IPR003594">
    <property type="entry name" value="HATPase_dom"/>
</dbReference>
<reference key="1">
    <citation type="submission" date="2009-08" db="EMBL/GenBank/DDBJ databases">
        <title>The genome sequence of Methanothermobacter marburgensis.</title>
        <authorList>
            <person name="Kaster A."/>
            <person name="Seedorf H."/>
            <person name="Goenrich M."/>
            <person name="Wiezer A."/>
            <person name="Liesegang H."/>
            <person name="Thauer R."/>
            <person name="Gottschalk G."/>
        </authorList>
    </citation>
    <scope>NUCLEOTIDE SEQUENCE</scope>
    <source>
        <strain>Marburg</strain>
    </source>
</reference>
<dbReference type="Pfam" id="PF02518">
    <property type="entry name" value="HATPase_c"/>
    <property type="match status" value="1"/>
</dbReference>